<feature type="region of interest" description="Disordered" evidence="7">
    <location>
        <begin position="577"/>
        <end position="743"/>
    </location>
</feature>
<feature type="compositionally biased region" description="Basic and acidic residues" evidence="7">
    <location>
        <begin position="671"/>
        <end position="689"/>
    </location>
</feature>
<evidence type="ECO:0000313" key="11">
    <source>
        <dbReference type="EMBL" id="OCL04260.1"/>
    </source>
</evidence>
<dbReference type="Pfam" id="PF08159">
    <property type="entry name" value="NUC153"/>
    <property type="match status" value="1"/>
</dbReference>
<name>A0A8E2ETB5_9PEZI</name>
<dbReference type="InterPro" id="IPR056551">
    <property type="entry name" value="Beta-prop_NOL10_N"/>
</dbReference>
<evidence type="ECO:0000256" key="4">
    <source>
        <dbReference type="ARBA" id="ARBA00022737"/>
    </source>
</evidence>
<dbReference type="Pfam" id="PF23098">
    <property type="entry name" value="Beta-prop_NOL10_N"/>
    <property type="match status" value="1"/>
</dbReference>
<dbReference type="Proteomes" id="UP000250140">
    <property type="component" value="Unassembled WGS sequence"/>
</dbReference>
<dbReference type="Gene3D" id="2.130.10.10">
    <property type="entry name" value="YVTN repeat-like/Quinoprotein amine dehydrogenase"/>
    <property type="match status" value="1"/>
</dbReference>
<keyword evidence="12" id="KW-1185">Reference proteome</keyword>
<accession>A0A8E2ETB5</accession>
<keyword evidence="4" id="KW-0677">Repeat</keyword>
<dbReference type="AlphaFoldDB" id="A0A8E2ETB5"/>
<evidence type="ECO:0000256" key="1">
    <source>
        <dbReference type="ARBA" id="ARBA00004604"/>
    </source>
</evidence>
<keyword evidence="5" id="KW-0539">Nucleus</keyword>
<organism evidence="11 12">
    <name type="scientific">Glonium stellatum</name>
    <dbReference type="NCBI Taxonomy" id="574774"/>
    <lineage>
        <taxon>Eukaryota</taxon>
        <taxon>Fungi</taxon>
        <taxon>Dikarya</taxon>
        <taxon>Ascomycota</taxon>
        <taxon>Pezizomycotina</taxon>
        <taxon>Dothideomycetes</taxon>
        <taxon>Pleosporomycetidae</taxon>
        <taxon>Gloniales</taxon>
        <taxon>Gloniaceae</taxon>
        <taxon>Glonium</taxon>
    </lineage>
</organism>
<keyword evidence="3 6" id="KW-0853">WD repeat</keyword>
<evidence type="ECO:0000256" key="2">
    <source>
        <dbReference type="ARBA" id="ARBA00005264"/>
    </source>
</evidence>
<dbReference type="SMART" id="SM00320">
    <property type="entry name" value="WD40"/>
    <property type="match status" value="2"/>
</dbReference>
<dbReference type="InterPro" id="IPR012580">
    <property type="entry name" value="NUC153"/>
</dbReference>
<dbReference type="InterPro" id="IPR036322">
    <property type="entry name" value="WD40_repeat_dom_sf"/>
</dbReference>
<feature type="compositionally biased region" description="Basic and acidic residues" evidence="7">
    <location>
        <begin position="699"/>
        <end position="734"/>
    </location>
</feature>
<feature type="repeat" description="WD" evidence="6">
    <location>
        <begin position="250"/>
        <end position="285"/>
    </location>
</feature>
<feature type="compositionally biased region" description="Polar residues" evidence="7">
    <location>
        <begin position="657"/>
        <end position="669"/>
    </location>
</feature>
<feature type="region of interest" description="Disordered" evidence="7">
    <location>
        <begin position="511"/>
        <end position="531"/>
    </location>
</feature>
<dbReference type="GO" id="GO:0030686">
    <property type="term" value="C:90S preribosome"/>
    <property type="evidence" value="ECO:0007669"/>
    <property type="project" value="TreeGrafter"/>
</dbReference>
<dbReference type="InterPro" id="IPR001680">
    <property type="entry name" value="WD40_rpt"/>
</dbReference>
<dbReference type="Pfam" id="PF23097">
    <property type="entry name" value="NOL10_2nd"/>
    <property type="match status" value="1"/>
</dbReference>
<dbReference type="OrthoDB" id="273340at2759"/>
<dbReference type="PROSITE" id="PS50082">
    <property type="entry name" value="WD_REPEATS_2"/>
    <property type="match status" value="1"/>
</dbReference>
<dbReference type="InterPro" id="IPR056550">
    <property type="entry name" value="NOL10_2nd"/>
</dbReference>
<evidence type="ECO:0000313" key="12">
    <source>
        <dbReference type="Proteomes" id="UP000250140"/>
    </source>
</evidence>
<evidence type="ECO:0000259" key="10">
    <source>
        <dbReference type="Pfam" id="PF23098"/>
    </source>
</evidence>
<evidence type="ECO:0000259" key="9">
    <source>
        <dbReference type="Pfam" id="PF23097"/>
    </source>
</evidence>
<dbReference type="EMBL" id="KV750559">
    <property type="protein sequence ID" value="OCL04260.1"/>
    <property type="molecule type" value="Genomic_DNA"/>
</dbReference>
<protein>
    <submittedName>
        <fullName evidence="11">WD repeat protein</fullName>
    </submittedName>
</protein>
<dbReference type="InterPro" id="IPR015943">
    <property type="entry name" value="WD40/YVTN_repeat-like_dom_sf"/>
</dbReference>
<reference evidence="11 12" key="1">
    <citation type="journal article" date="2016" name="Nat. Commun.">
        <title>Ectomycorrhizal ecology is imprinted in the genome of the dominant symbiotic fungus Cenococcum geophilum.</title>
        <authorList>
            <consortium name="DOE Joint Genome Institute"/>
            <person name="Peter M."/>
            <person name="Kohler A."/>
            <person name="Ohm R.A."/>
            <person name="Kuo A."/>
            <person name="Krutzmann J."/>
            <person name="Morin E."/>
            <person name="Arend M."/>
            <person name="Barry K.W."/>
            <person name="Binder M."/>
            <person name="Choi C."/>
            <person name="Clum A."/>
            <person name="Copeland A."/>
            <person name="Grisel N."/>
            <person name="Haridas S."/>
            <person name="Kipfer T."/>
            <person name="LaButti K."/>
            <person name="Lindquist E."/>
            <person name="Lipzen A."/>
            <person name="Maire R."/>
            <person name="Meier B."/>
            <person name="Mihaltcheva S."/>
            <person name="Molinier V."/>
            <person name="Murat C."/>
            <person name="Poggeler S."/>
            <person name="Quandt C.A."/>
            <person name="Sperisen C."/>
            <person name="Tritt A."/>
            <person name="Tisserant E."/>
            <person name="Crous P.W."/>
            <person name="Henrissat B."/>
            <person name="Nehls U."/>
            <person name="Egli S."/>
            <person name="Spatafora J.W."/>
            <person name="Grigoriev I.V."/>
            <person name="Martin F.M."/>
        </authorList>
    </citation>
    <scope>NUCLEOTIDE SEQUENCE [LARGE SCALE GENOMIC DNA]</scope>
    <source>
        <strain evidence="11 12">CBS 207.34</strain>
    </source>
</reference>
<dbReference type="PANTHER" id="PTHR14927">
    <property type="entry name" value="NUCLEOLAR PROTEIN 10"/>
    <property type="match status" value="1"/>
</dbReference>
<comment type="subcellular location">
    <subcellularLocation>
        <location evidence="1">Nucleus</location>
        <location evidence="1">Nucleolus</location>
    </subcellularLocation>
</comment>
<feature type="domain" description="Nucleolar protein 10-like N-terminal" evidence="10">
    <location>
        <begin position="1"/>
        <end position="397"/>
    </location>
</feature>
<dbReference type="GO" id="GO:0000462">
    <property type="term" value="P:maturation of SSU-rRNA from tricistronic rRNA transcript (SSU-rRNA, 5.8S rRNA, LSU-rRNA)"/>
    <property type="evidence" value="ECO:0007669"/>
    <property type="project" value="TreeGrafter"/>
</dbReference>
<feature type="compositionally biased region" description="Basic and acidic residues" evidence="7">
    <location>
        <begin position="511"/>
        <end position="525"/>
    </location>
</feature>
<dbReference type="PANTHER" id="PTHR14927:SF0">
    <property type="entry name" value="NUCLEOLAR PROTEIN 10"/>
    <property type="match status" value="1"/>
</dbReference>
<feature type="domain" description="NUC153" evidence="8">
    <location>
        <begin position="563"/>
        <end position="591"/>
    </location>
</feature>
<evidence type="ECO:0000256" key="3">
    <source>
        <dbReference type="ARBA" id="ARBA00022574"/>
    </source>
</evidence>
<dbReference type="SUPFAM" id="SSF50978">
    <property type="entry name" value="WD40 repeat-like"/>
    <property type="match status" value="1"/>
</dbReference>
<comment type="similarity">
    <text evidence="2">Belongs to the WD repeat NOL10/ENP2 family.</text>
</comment>
<dbReference type="InterPro" id="IPR040382">
    <property type="entry name" value="NOL10/Enp2"/>
</dbReference>
<sequence>MKLSTHSAVPVYTVSGSSTTRPLPDWLARKRKRSLKQDPEFANRVELLQDFEFEEASSCVRVSEDGDWVMSTGTYKPQIHTHYLPHLSLSFARHTDTLNDTFLLLSSDYSKSLHLQTNRFLEFHTPQGCHYSTRIPRYGRDLLYDKHSTEALIPSVGVNAEGNGEVFRLNLEVGRFMKAYEVDVGGDDFTSAGGGALQGGINTGSVNTAAIAEESHNLLAFGTSLGTIEFWDSRSRGRVGILSMPPGASLPDVRSEITALQFHRSGLELATGSSDGLIYLYDLRSPVPLLKKDQGYGYPIQNLLYLDSGTSTRAQTSEPKILSSDKRIIKIWDRRDGTPWTSVEPAVDINHVEWCRDSGMLLTANEGKQQHSFFIPQLGPAPKWCAFLDNLVEEMAEDPDDPNAFGKHQTGEVYDNYKFLTLPQLRNLNLDHLVGTTSLLRPYMHGYFVAQRLYEEARLISNPELWQEQRAKSIQEKINKERESRIRGNKKVSVKVNRRLAEKLLEREEKNERRRARRVLEKGGDDDMASMNNAQSEIINGEDAEMDAAVEDKPSTGKGLLNDPRFARLFEDEDFEVDETSHEFQSINPSTQTSARLPKGLTAVEEEELEDRHGSSSDESSSESETEQNQMATKEKPQDNGRVSSSSYKRSGHRSQRPQMVVSSSNRKPQQSRDRSFGSRAASLREKKASFSGGARGVVGEREITFEPSKKDKAGRVGEENPKKQWHNQKDRRSASGNVFRRM</sequence>
<evidence type="ECO:0000256" key="7">
    <source>
        <dbReference type="SAM" id="MobiDB-lite"/>
    </source>
</evidence>
<feature type="compositionally biased region" description="Polar residues" evidence="7">
    <location>
        <begin position="583"/>
        <end position="595"/>
    </location>
</feature>
<evidence type="ECO:0000256" key="5">
    <source>
        <dbReference type="ARBA" id="ARBA00023242"/>
    </source>
</evidence>
<evidence type="ECO:0000256" key="6">
    <source>
        <dbReference type="PROSITE-ProRule" id="PRU00221"/>
    </source>
</evidence>
<proteinExistence type="inferred from homology"/>
<evidence type="ECO:0000259" key="8">
    <source>
        <dbReference type="Pfam" id="PF08159"/>
    </source>
</evidence>
<dbReference type="GO" id="GO:0032040">
    <property type="term" value="C:small-subunit processome"/>
    <property type="evidence" value="ECO:0007669"/>
    <property type="project" value="TreeGrafter"/>
</dbReference>
<gene>
    <name evidence="11" type="ORF">AOQ84DRAFT_391671</name>
</gene>
<feature type="domain" description="Nucleolar protein 10-like second" evidence="9">
    <location>
        <begin position="413"/>
        <end position="462"/>
    </location>
</feature>